<protein>
    <recommendedName>
        <fullName evidence="8">Phosphate transporter</fullName>
    </recommendedName>
</protein>
<accession>A0A644WAK1</accession>
<evidence type="ECO:0000256" key="1">
    <source>
        <dbReference type="ARBA" id="ARBA00004141"/>
    </source>
</evidence>
<feature type="transmembrane region" description="Helical" evidence="6">
    <location>
        <begin position="94"/>
        <end position="115"/>
    </location>
</feature>
<feature type="transmembrane region" description="Helical" evidence="6">
    <location>
        <begin position="202"/>
        <end position="223"/>
    </location>
</feature>
<evidence type="ECO:0008006" key="8">
    <source>
        <dbReference type="Google" id="ProtNLM"/>
    </source>
</evidence>
<feature type="transmembrane region" description="Helical" evidence="6">
    <location>
        <begin position="270"/>
        <end position="287"/>
    </location>
</feature>
<evidence type="ECO:0000313" key="7">
    <source>
        <dbReference type="EMBL" id="MPM00537.1"/>
    </source>
</evidence>
<dbReference type="PANTHER" id="PTHR11101">
    <property type="entry name" value="PHOSPHATE TRANSPORTER"/>
    <property type="match status" value="1"/>
</dbReference>
<evidence type="ECO:0000256" key="6">
    <source>
        <dbReference type="SAM" id="Phobius"/>
    </source>
</evidence>
<feature type="transmembrane region" description="Helical" evidence="6">
    <location>
        <begin position="244"/>
        <end position="264"/>
    </location>
</feature>
<dbReference type="PANTHER" id="PTHR11101:SF16">
    <property type="entry name" value="PHOSPHATE TRANSPORTER"/>
    <property type="match status" value="1"/>
</dbReference>
<dbReference type="GO" id="GO:0016020">
    <property type="term" value="C:membrane"/>
    <property type="evidence" value="ECO:0007669"/>
    <property type="project" value="UniProtKB-SubCell"/>
</dbReference>
<comment type="caution">
    <text evidence="7">The sequence shown here is derived from an EMBL/GenBank/DDBJ whole genome shotgun (WGS) entry which is preliminary data.</text>
</comment>
<dbReference type="InterPro" id="IPR001204">
    <property type="entry name" value="Phos_transporter"/>
</dbReference>
<keyword evidence="2" id="KW-0813">Transport</keyword>
<comment type="subcellular location">
    <subcellularLocation>
        <location evidence="1">Membrane</location>
        <topology evidence="1">Multi-pass membrane protein</topology>
    </subcellularLocation>
</comment>
<evidence type="ECO:0000256" key="5">
    <source>
        <dbReference type="ARBA" id="ARBA00023136"/>
    </source>
</evidence>
<organism evidence="7">
    <name type="scientific">bioreactor metagenome</name>
    <dbReference type="NCBI Taxonomy" id="1076179"/>
    <lineage>
        <taxon>unclassified sequences</taxon>
        <taxon>metagenomes</taxon>
        <taxon>ecological metagenomes</taxon>
    </lineage>
</organism>
<sequence>MLNFYSRINFTLLKFSCMEYYFIGILVVLFLLAVMDLTVGVANDAVNFLNSGWGSRSLTFKWLLVVASIGVFVGALFSGGMMEVARSGVFHPQYFMFEEVIMIYLAVMLNDVLLIDFFNTLGLPTSTTVSLVAALLGASFTYSIAKLVEHGQSMAEIGMYMNTDKALGMITAIFISIAVAFFFGLIIQKIARTIFSFNFSRYKIGGAVFGGIAIALISYFIFFKGMKSATFIDKEMKDYVAQNAWMLLGIVVAGATALILSLQYLFRVNVFRIIVIYGTFAIAMAFAGNDLVNFLGPSLAGLDAYSAYAASGNPDPTMTMEVLTQPAQVPVLFLMIAGAIMLLTLWFNKKTRTVIRTEVGLARQNEGVENFDTNPVARSIVKLAISIGNIFTLARIPAFHRWIEKRFEKPPMSNNPDAPAFDMVRAAVNLTVGSSLIAFATSLKLPLSTTYVTFMVAMGTSLADRAWDRDSAVYRVSGVTTVIGGWFVTAFLAFLSAAALAYILYLGGVVSVVILSLLAVFVLIRSKVIHRRREKEYHEKENLMRIDESTGEKEILDLCRTNVTYAIERIPEVVSLINEGLEEDKLKKLKEADEIVKELNKRTELFTSTVNSSIFALGDNYMKYGEYYLKNAEILREIAVSLGYLTHPVYNHINNQHKNLGKNQMKDFESLTQDVRQLCEFSKNIISEDSGRGLADDLHTKTNTVFDKLKIVRRSQIERVKRKENASRSSLLFFNMTTEILNITRFVNELTELDIRTKSQNIEADYRLM</sequence>
<feature type="transmembrane region" description="Helical" evidence="6">
    <location>
        <begin position="20"/>
        <end position="42"/>
    </location>
</feature>
<proteinExistence type="predicted"/>
<feature type="transmembrane region" description="Helical" evidence="6">
    <location>
        <begin position="127"/>
        <end position="145"/>
    </location>
</feature>
<dbReference type="GO" id="GO:0035435">
    <property type="term" value="P:phosphate ion transmembrane transport"/>
    <property type="evidence" value="ECO:0007669"/>
    <property type="project" value="TreeGrafter"/>
</dbReference>
<keyword evidence="3 6" id="KW-0812">Transmembrane</keyword>
<keyword evidence="4 6" id="KW-1133">Transmembrane helix</keyword>
<keyword evidence="5 6" id="KW-0472">Membrane</keyword>
<dbReference type="AlphaFoldDB" id="A0A644WAK1"/>
<dbReference type="Pfam" id="PF01384">
    <property type="entry name" value="PHO4"/>
    <property type="match status" value="1"/>
</dbReference>
<feature type="transmembrane region" description="Helical" evidence="6">
    <location>
        <begin position="502"/>
        <end position="524"/>
    </location>
</feature>
<evidence type="ECO:0000256" key="3">
    <source>
        <dbReference type="ARBA" id="ARBA00022692"/>
    </source>
</evidence>
<evidence type="ECO:0000256" key="4">
    <source>
        <dbReference type="ARBA" id="ARBA00022989"/>
    </source>
</evidence>
<feature type="transmembrane region" description="Helical" evidence="6">
    <location>
        <begin position="166"/>
        <end position="190"/>
    </location>
</feature>
<feature type="transmembrane region" description="Helical" evidence="6">
    <location>
        <begin position="62"/>
        <end position="82"/>
    </location>
</feature>
<dbReference type="GO" id="GO:0005315">
    <property type="term" value="F:phosphate transmembrane transporter activity"/>
    <property type="evidence" value="ECO:0007669"/>
    <property type="project" value="InterPro"/>
</dbReference>
<feature type="transmembrane region" description="Helical" evidence="6">
    <location>
        <begin position="472"/>
        <end position="496"/>
    </location>
</feature>
<gene>
    <name evidence="7" type="ORF">SDC9_46763</name>
</gene>
<evidence type="ECO:0000256" key="2">
    <source>
        <dbReference type="ARBA" id="ARBA00022448"/>
    </source>
</evidence>
<name>A0A644WAK1_9ZZZZ</name>
<dbReference type="EMBL" id="VSSQ01000736">
    <property type="protein sequence ID" value="MPM00537.1"/>
    <property type="molecule type" value="Genomic_DNA"/>
</dbReference>
<reference evidence="7" key="1">
    <citation type="submission" date="2019-08" db="EMBL/GenBank/DDBJ databases">
        <authorList>
            <person name="Kucharzyk K."/>
            <person name="Murdoch R.W."/>
            <person name="Higgins S."/>
            <person name="Loffler F."/>
        </authorList>
    </citation>
    <scope>NUCLEOTIDE SEQUENCE</scope>
</reference>
<feature type="transmembrane region" description="Helical" evidence="6">
    <location>
        <begin position="331"/>
        <end position="348"/>
    </location>
</feature>